<accession>A0ABR3FZQ8</accession>
<gene>
    <name evidence="4" type="ORF">V5O48_000950</name>
</gene>
<evidence type="ECO:0000256" key="2">
    <source>
        <dbReference type="SAM" id="Coils"/>
    </source>
</evidence>
<feature type="compositionally biased region" description="Pro residues" evidence="3">
    <location>
        <begin position="1"/>
        <end position="18"/>
    </location>
</feature>
<evidence type="ECO:0000256" key="3">
    <source>
        <dbReference type="SAM" id="MobiDB-lite"/>
    </source>
</evidence>
<dbReference type="SUPFAM" id="SSF54236">
    <property type="entry name" value="Ubiquitin-like"/>
    <property type="match status" value="1"/>
</dbReference>
<evidence type="ECO:0000313" key="4">
    <source>
        <dbReference type="EMBL" id="KAL0581057.1"/>
    </source>
</evidence>
<evidence type="ECO:0000313" key="5">
    <source>
        <dbReference type="Proteomes" id="UP001465976"/>
    </source>
</evidence>
<evidence type="ECO:0000256" key="1">
    <source>
        <dbReference type="ARBA" id="ARBA00009550"/>
    </source>
</evidence>
<proteinExistence type="inferred from homology"/>
<comment type="similarity">
    <text evidence="1">Belongs to the taxilin family.</text>
</comment>
<dbReference type="EMBL" id="JBAHYK010000017">
    <property type="protein sequence ID" value="KAL0581057.1"/>
    <property type="molecule type" value="Genomic_DNA"/>
</dbReference>
<keyword evidence="2" id="KW-0175">Coiled coil</keyword>
<feature type="region of interest" description="Disordered" evidence="3">
    <location>
        <begin position="239"/>
        <end position="270"/>
    </location>
</feature>
<dbReference type="InterPro" id="IPR026183">
    <property type="entry name" value="Taxilin_fam"/>
</dbReference>
<keyword evidence="5" id="KW-1185">Reference proteome</keyword>
<dbReference type="Pfam" id="PF09728">
    <property type="entry name" value="Taxilin"/>
    <property type="match status" value="2"/>
</dbReference>
<dbReference type="PANTHER" id="PTHR16127:SF13">
    <property type="entry name" value="GH01188P"/>
    <property type="match status" value="1"/>
</dbReference>
<feature type="coiled-coil region" evidence="2">
    <location>
        <begin position="393"/>
        <end position="420"/>
    </location>
</feature>
<sequence length="487" mass="55387">MARPPATPAPATVPPAPPNTQHNRPPNTHPPPVNGNHHPSQHAKAKKKPDTPVDPATMYESLKNRIAALEEEEVLEEEEERRFAEEAQKSMKDLEESAIHAKYIELFAELKRLERDHAKEKQKLVKDKDAAKSQLTKANQTKTKMENLARELQKDNKRLREDGKRLAQCVEDAQDELLQMKNDIARRADKAKQRDNKYREMPDIVVKVVCRYRAELFFKISRKTKLSKLFNAWTDRMEKTGGKKEGKGTAESGRPLNAAQKQDGSSPNPAMQFIFTHGGRSVDADITPEEAGMEDGDEIMAVELMDLTEGPAADEYEEVLEPQRQKLAKNWTDDPREAKRSIEELFDGVVRERLKEVLRQYELRERHFECVIRSKELEVLLSRARAAEQKQLSEGEKGRADKLDEEVHQLKKDLEDSQNGQTMLIDKLIQCCKEIRNDKPNAERTQRLFASLREELEKRTPANRSSGGGNAAVNGKLPPTDSNAVNT</sequence>
<evidence type="ECO:0008006" key="6">
    <source>
        <dbReference type="Google" id="ProtNLM"/>
    </source>
</evidence>
<protein>
    <recommendedName>
        <fullName evidence="6">Ubiquitin-like domain-containing protein</fullName>
    </recommendedName>
</protein>
<feature type="compositionally biased region" description="Polar residues" evidence="3">
    <location>
        <begin position="259"/>
        <end position="269"/>
    </location>
</feature>
<organism evidence="4 5">
    <name type="scientific">Marasmius crinis-equi</name>
    <dbReference type="NCBI Taxonomy" id="585013"/>
    <lineage>
        <taxon>Eukaryota</taxon>
        <taxon>Fungi</taxon>
        <taxon>Dikarya</taxon>
        <taxon>Basidiomycota</taxon>
        <taxon>Agaricomycotina</taxon>
        <taxon>Agaricomycetes</taxon>
        <taxon>Agaricomycetidae</taxon>
        <taxon>Agaricales</taxon>
        <taxon>Marasmiineae</taxon>
        <taxon>Marasmiaceae</taxon>
        <taxon>Marasmius</taxon>
    </lineage>
</organism>
<feature type="compositionally biased region" description="Basic and acidic residues" evidence="3">
    <location>
        <begin position="239"/>
        <end position="248"/>
    </location>
</feature>
<dbReference type="Gene3D" id="3.10.20.90">
    <property type="entry name" value="Phosphatidylinositol 3-kinase Catalytic Subunit, Chain A, domain 1"/>
    <property type="match status" value="1"/>
</dbReference>
<dbReference type="Proteomes" id="UP001465976">
    <property type="component" value="Unassembled WGS sequence"/>
</dbReference>
<comment type="caution">
    <text evidence="4">The sequence shown here is derived from an EMBL/GenBank/DDBJ whole genome shotgun (WGS) entry which is preliminary data.</text>
</comment>
<dbReference type="InterPro" id="IPR029071">
    <property type="entry name" value="Ubiquitin-like_domsf"/>
</dbReference>
<feature type="region of interest" description="Disordered" evidence="3">
    <location>
        <begin position="450"/>
        <end position="487"/>
    </location>
</feature>
<name>A0ABR3FZQ8_9AGAR</name>
<feature type="region of interest" description="Disordered" evidence="3">
    <location>
        <begin position="1"/>
        <end position="65"/>
    </location>
</feature>
<feature type="compositionally biased region" description="Basic and acidic residues" evidence="3">
    <location>
        <begin position="450"/>
        <end position="460"/>
    </location>
</feature>
<dbReference type="PANTHER" id="PTHR16127">
    <property type="entry name" value="TAXILIN"/>
    <property type="match status" value="1"/>
</dbReference>
<reference evidence="4 5" key="1">
    <citation type="submission" date="2024-02" db="EMBL/GenBank/DDBJ databases">
        <title>A draft genome for the cacao thread blight pathogen Marasmius crinis-equi.</title>
        <authorList>
            <person name="Cohen S.P."/>
            <person name="Baruah I.K."/>
            <person name="Amoako-Attah I."/>
            <person name="Bukari Y."/>
            <person name="Meinhardt L.W."/>
            <person name="Bailey B.A."/>
        </authorList>
    </citation>
    <scope>NUCLEOTIDE SEQUENCE [LARGE SCALE GENOMIC DNA]</scope>
    <source>
        <strain evidence="4 5">GH-76</strain>
    </source>
</reference>